<dbReference type="EMBL" id="KV441389">
    <property type="protein sequence ID" value="OAF61576.1"/>
    <property type="molecule type" value="Genomic_DNA"/>
</dbReference>
<keyword evidence="4" id="KW-0539">Nucleus</keyword>
<evidence type="ECO:0000259" key="6">
    <source>
        <dbReference type="PROSITE" id="PS00028"/>
    </source>
</evidence>
<dbReference type="PANTHER" id="PTHR45986:SF1">
    <property type="entry name" value="ZINC FINGER MATRIN-TYPE PROTEIN 2"/>
    <property type="match status" value="1"/>
</dbReference>
<dbReference type="PROSITE" id="PS00028">
    <property type="entry name" value="ZINC_FINGER_C2H2_1"/>
    <property type="match status" value="1"/>
</dbReference>
<evidence type="ECO:0000256" key="5">
    <source>
        <dbReference type="SAM" id="MobiDB-lite"/>
    </source>
</evidence>
<dbReference type="InterPro" id="IPR040107">
    <property type="entry name" value="Snu23"/>
</dbReference>
<dbReference type="GO" id="GO:0000398">
    <property type="term" value="P:mRNA splicing, via spliceosome"/>
    <property type="evidence" value="ECO:0007669"/>
    <property type="project" value="InterPro"/>
</dbReference>
<dbReference type="SMART" id="SM00451">
    <property type="entry name" value="ZnF_U1"/>
    <property type="match status" value="1"/>
</dbReference>
<organism evidence="7">
    <name type="scientific">Pseudogymnoascus destructans</name>
    <dbReference type="NCBI Taxonomy" id="655981"/>
    <lineage>
        <taxon>Eukaryota</taxon>
        <taxon>Fungi</taxon>
        <taxon>Dikarya</taxon>
        <taxon>Ascomycota</taxon>
        <taxon>Pezizomycotina</taxon>
        <taxon>Leotiomycetes</taxon>
        <taxon>Thelebolales</taxon>
        <taxon>Thelebolaceae</taxon>
        <taxon>Pseudogymnoascus</taxon>
    </lineage>
</organism>
<dbReference type="InterPro" id="IPR036236">
    <property type="entry name" value="Znf_C2H2_sf"/>
</dbReference>
<dbReference type="VEuPathDB" id="FungiDB:GMDG_03299"/>
<feature type="compositionally biased region" description="Basic and acidic residues" evidence="5">
    <location>
        <begin position="169"/>
        <end position="180"/>
    </location>
</feature>
<dbReference type="eggNOG" id="KOG4727">
    <property type="taxonomic scope" value="Eukaryota"/>
</dbReference>
<dbReference type="Pfam" id="PF12171">
    <property type="entry name" value="zf-C2H2_jaz"/>
    <property type="match status" value="1"/>
</dbReference>
<protein>
    <recommendedName>
        <fullName evidence="6">C2H2-type domain-containing protein</fullName>
    </recommendedName>
</protein>
<evidence type="ECO:0000256" key="4">
    <source>
        <dbReference type="ARBA" id="ARBA00023242"/>
    </source>
</evidence>
<gene>
    <name evidence="7" type="ORF">VC83_02233</name>
</gene>
<dbReference type="SUPFAM" id="SSF57667">
    <property type="entry name" value="beta-beta-alpha zinc fingers"/>
    <property type="match status" value="1"/>
</dbReference>
<feature type="compositionally biased region" description="Basic and acidic residues" evidence="5">
    <location>
        <begin position="187"/>
        <end position="201"/>
    </location>
</feature>
<dbReference type="InterPro" id="IPR013087">
    <property type="entry name" value="Znf_C2H2_type"/>
</dbReference>
<sequence length="235" mass="26949">MTERKGAYGTAASDTDFRKKYDRAEYAEKARVREAAEKEEGKLRYEAKLAGKKYYAPLTGDETLTEARKSRLDVAGNVGKISLLPAGAATGKRGRGGGFWCEACDLTFKDNLQWVEHENSMQHLRAIGQTGEVKRASAEDVHELIERIWAKMEEERKGDVKTLRERLEGRAEEEEKVREERRKKRRELAQKRREEREKEIKVKSEYDEDIRVEGEHDVEDMAAMMGFGGFGTSKK</sequence>
<dbReference type="PANTHER" id="PTHR45986">
    <property type="entry name" value="ZINC FINGER MATRIN-TYPE PROTEIN 2"/>
    <property type="match status" value="1"/>
</dbReference>
<dbReference type="InterPro" id="IPR022755">
    <property type="entry name" value="Znf_C2H2_jaz"/>
</dbReference>
<accession>A0A177AHL0</accession>
<dbReference type="GO" id="GO:0003676">
    <property type="term" value="F:nucleic acid binding"/>
    <property type="evidence" value="ECO:0007669"/>
    <property type="project" value="InterPro"/>
</dbReference>
<dbReference type="GO" id="GO:0005681">
    <property type="term" value="C:spliceosomal complex"/>
    <property type="evidence" value="ECO:0007669"/>
    <property type="project" value="InterPro"/>
</dbReference>
<evidence type="ECO:0000256" key="1">
    <source>
        <dbReference type="ARBA" id="ARBA00022723"/>
    </source>
</evidence>
<dbReference type="RefSeq" id="XP_024326851.1">
    <property type="nucleotide sequence ID" value="XM_024465900.1"/>
</dbReference>
<reference evidence="7" key="1">
    <citation type="submission" date="2016-03" db="EMBL/GenBank/DDBJ databases">
        <title>Updated assembly of Pseudogymnoascus destructans, the fungus causing white-nose syndrome of bats.</title>
        <authorList>
            <person name="Palmer J.M."/>
            <person name="Drees K.P."/>
            <person name="Foster J.T."/>
            <person name="Lindner D.L."/>
        </authorList>
    </citation>
    <scope>NUCLEOTIDE SEQUENCE [LARGE SCALE GENOMIC DNA]</scope>
    <source>
        <strain evidence="7">20631-21</strain>
    </source>
</reference>
<evidence type="ECO:0000256" key="3">
    <source>
        <dbReference type="ARBA" id="ARBA00022833"/>
    </source>
</evidence>
<feature type="region of interest" description="Disordered" evidence="5">
    <location>
        <begin position="169"/>
        <end position="201"/>
    </location>
</feature>
<dbReference type="GO" id="GO:0046540">
    <property type="term" value="C:U4/U6 x U5 tri-snRNP complex"/>
    <property type="evidence" value="ECO:0007669"/>
    <property type="project" value="TreeGrafter"/>
</dbReference>
<name>A0A177AHL0_9PEZI</name>
<evidence type="ECO:0000256" key="2">
    <source>
        <dbReference type="ARBA" id="ARBA00022771"/>
    </source>
</evidence>
<dbReference type="GO" id="GO:0008270">
    <property type="term" value="F:zinc ion binding"/>
    <property type="evidence" value="ECO:0007669"/>
    <property type="project" value="UniProtKB-KW"/>
</dbReference>
<keyword evidence="1" id="KW-0479">Metal-binding</keyword>
<feature type="domain" description="C2H2-type" evidence="6">
    <location>
        <begin position="101"/>
        <end position="123"/>
    </location>
</feature>
<dbReference type="Proteomes" id="UP000077154">
    <property type="component" value="Unassembled WGS sequence"/>
</dbReference>
<dbReference type="OrthoDB" id="30343at2759"/>
<dbReference type="GeneID" id="36285316"/>
<proteinExistence type="predicted"/>
<evidence type="ECO:0000313" key="7">
    <source>
        <dbReference type="EMBL" id="OAF61576.1"/>
    </source>
</evidence>
<dbReference type="AlphaFoldDB" id="A0A177AHL0"/>
<keyword evidence="2" id="KW-0863">Zinc-finger</keyword>
<keyword evidence="3" id="KW-0862">Zinc</keyword>
<dbReference type="InterPro" id="IPR003604">
    <property type="entry name" value="Matrin/U1-like-C_Znf_C2H2"/>
</dbReference>